<feature type="transmembrane region" description="Helical" evidence="8">
    <location>
        <begin position="151"/>
        <end position="170"/>
    </location>
</feature>
<evidence type="ECO:0000256" key="1">
    <source>
        <dbReference type="ARBA" id="ARBA00004141"/>
    </source>
</evidence>
<comment type="similarity">
    <text evidence="2 7">Belongs to the MIP/aquaporin (TC 1.A.8) family.</text>
</comment>
<dbReference type="GO" id="GO:0005886">
    <property type="term" value="C:plasma membrane"/>
    <property type="evidence" value="ECO:0007669"/>
    <property type="project" value="TreeGrafter"/>
</dbReference>
<evidence type="ECO:0000313" key="10">
    <source>
        <dbReference type="Proteomes" id="UP000053105"/>
    </source>
</evidence>
<feature type="transmembrane region" description="Helical" evidence="8">
    <location>
        <begin position="67"/>
        <end position="91"/>
    </location>
</feature>
<name>A0A0M8ZYH9_9HYME</name>
<dbReference type="PRINTS" id="PR00783">
    <property type="entry name" value="MINTRINSICP"/>
</dbReference>
<feature type="transmembrane region" description="Helical" evidence="8">
    <location>
        <begin position="98"/>
        <end position="117"/>
    </location>
</feature>
<organism evidence="9 10">
    <name type="scientific">Melipona quadrifasciata</name>
    <dbReference type="NCBI Taxonomy" id="166423"/>
    <lineage>
        <taxon>Eukaryota</taxon>
        <taxon>Metazoa</taxon>
        <taxon>Ecdysozoa</taxon>
        <taxon>Arthropoda</taxon>
        <taxon>Hexapoda</taxon>
        <taxon>Insecta</taxon>
        <taxon>Pterygota</taxon>
        <taxon>Neoptera</taxon>
        <taxon>Endopterygota</taxon>
        <taxon>Hymenoptera</taxon>
        <taxon>Apocrita</taxon>
        <taxon>Aculeata</taxon>
        <taxon>Apoidea</taxon>
        <taxon>Anthophila</taxon>
        <taxon>Apidae</taxon>
        <taxon>Melipona</taxon>
    </lineage>
</organism>
<evidence type="ECO:0000256" key="3">
    <source>
        <dbReference type="ARBA" id="ARBA00022448"/>
    </source>
</evidence>
<dbReference type="InterPro" id="IPR000425">
    <property type="entry name" value="MIP"/>
</dbReference>
<dbReference type="STRING" id="166423.A0A0M8ZYH9"/>
<dbReference type="Proteomes" id="UP000053105">
    <property type="component" value="Unassembled WGS sequence"/>
</dbReference>
<evidence type="ECO:0000256" key="4">
    <source>
        <dbReference type="ARBA" id="ARBA00022692"/>
    </source>
</evidence>
<keyword evidence="10" id="KW-1185">Reference proteome</keyword>
<evidence type="ECO:0000256" key="7">
    <source>
        <dbReference type="RuleBase" id="RU000477"/>
    </source>
</evidence>
<evidence type="ECO:0000256" key="2">
    <source>
        <dbReference type="ARBA" id="ARBA00006175"/>
    </source>
</evidence>
<evidence type="ECO:0000256" key="8">
    <source>
        <dbReference type="SAM" id="Phobius"/>
    </source>
</evidence>
<dbReference type="GO" id="GO:0015267">
    <property type="term" value="F:channel activity"/>
    <property type="evidence" value="ECO:0007669"/>
    <property type="project" value="InterPro"/>
</dbReference>
<accession>A0A0M8ZYH9</accession>
<feature type="transmembrane region" description="Helical" evidence="8">
    <location>
        <begin position="223"/>
        <end position="245"/>
    </location>
</feature>
<comment type="subcellular location">
    <subcellularLocation>
        <location evidence="1">Membrane</location>
        <topology evidence="1">Multi-pass membrane protein</topology>
    </subcellularLocation>
</comment>
<feature type="transmembrane region" description="Helical" evidence="8">
    <location>
        <begin position="182"/>
        <end position="200"/>
    </location>
</feature>
<evidence type="ECO:0000313" key="9">
    <source>
        <dbReference type="EMBL" id="KOX73690.1"/>
    </source>
</evidence>
<dbReference type="OrthoDB" id="3222at2759"/>
<dbReference type="InterPro" id="IPR023271">
    <property type="entry name" value="Aquaporin-like"/>
</dbReference>
<dbReference type="SUPFAM" id="SSF81338">
    <property type="entry name" value="Aquaporin-like"/>
    <property type="match status" value="1"/>
</dbReference>
<feature type="transmembrane region" description="Helical" evidence="8">
    <location>
        <begin position="21"/>
        <end position="47"/>
    </location>
</feature>
<dbReference type="PROSITE" id="PS00221">
    <property type="entry name" value="MIP"/>
    <property type="match status" value="1"/>
</dbReference>
<dbReference type="InterPro" id="IPR034294">
    <property type="entry name" value="Aquaporin_transptr"/>
</dbReference>
<proteinExistence type="inferred from homology"/>
<keyword evidence="3 7" id="KW-0813">Transport</keyword>
<dbReference type="Pfam" id="PF00230">
    <property type="entry name" value="MIP"/>
    <property type="match status" value="1"/>
</dbReference>
<keyword evidence="4 7" id="KW-0812">Transmembrane</keyword>
<keyword evidence="6 8" id="KW-0472">Membrane</keyword>
<keyword evidence="5 8" id="KW-1133">Transmembrane helix</keyword>
<sequence length="293" mass="31261">MEIDTQSKSSQISMWSMQKGTTTMFLAEVVGTGILLFVGCMGSIGTMGRILPSPLQSSVAFGMTVNLLIMMLGHVSGAHLNPAVTIGAVILKIKSIPTGIVYAIGQFIGATVGYGLLMTVTPPELFNDGVSNSSVGHCVTAVHPGISTTQAVLVEILCTSFILCAASATWDPRCAHTTDSTAIRFGFSVVGVSLAAAPYTGCSMNPARTFAPAFWNGNWTDQWIYWFGPTVGAFLGTYTYVLLFAEKKRDIQDDRLQFLELKPINGSLKDLNCKVERNINGGTLELMAAEEAA</sequence>
<dbReference type="Gene3D" id="1.20.1080.10">
    <property type="entry name" value="Glycerol uptake facilitator protein"/>
    <property type="match status" value="1"/>
</dbReference>
<dbReference type="InterPro" id="IPR022357">
    <property type="entry name" value="MIP_CS"/>
</dbReference>
<gene>
    <name evidence="9" type="ORF">WN51_13768</name>
</gene>
<evidence type="ECO:0000256" key="6">
    <source>
        <dbReference type="ARBA" id="ARBA00023136"/>
    </source>
</evidence>
<reference evidence="9 10" key="1">
    <citation type="submission" date="2015-07" db="EMBL/GenBank/DDBJ databases">
        <title>The genome of Melipona quadrifasciata.</title>
        <authorList>
            <person name="Pan H."/>
            <person name="Kapheim K."/>
        </authorList>
    </citation>
    <scope>NUCLEOTIDE SEQUENCE [LARGE SCALE GENOMIC DNA]</scope>
    <source>
        <strain evidence="9">0111107301</strain>
        <tissue evidence="9">Whole body</tissue>
    </source>
</reference>
<dbReference type="AlphaFoldDB" id="A0A0M8ZYH9"/>
<dbReference type="EMBL" id="KQ435794">
    <property type="protein sequence ID" value="KOX73690.1"/>
    <property type="molecule type" value="Genomic_DNA"/>
</dbReference>
<dbReference type="PANTHER" id="PTHR19139">
    <property type="entry name" value="AQUAPORIN TRANSPORTER"/>
    <property type="match status" value="1"/>
</dbReference>
<protein>
    <submittedName>
        <fullName evidence="9">Aquaporin AQPAe.a</fullName>
    </submittedName>
</protein>
<evidence type="ECO:0000256" key="5">
    <source>
        <dbReference type="ARBA" id="ARBA00022989"/>
    </source>
</evidence>
<dbReference type="PANTHER" id="PTHR19139:SF270">
    <property type="entry name" value="ENTOMOGLYCEROPORIN 1-RELATED"/>
    <property type="match status" value="1"/>
</dbReference>